<protein>
    <submittedName>
        <fullName evidence="1">Uncharacterized protein</fullName>
    </submittedName>
</protein>
<reference evidence="1" key="2">
    <citation type="submission" date="2020-06" db="EMBL/GenBank/DDBJ databases">
        <title>Helianthus annuus Genome sequencing and assembly Release 2.</title>
        <authorList>
            <person name="Gouzy J."/>
            <person name="Langlade N."/>
            <person name="Munos S."/>
        </authorList>
    </citation>
    <scope>NUCLEOTIDE SEQUENCE</scope>
    <source>
        <tissue evidence="1">Leaves</tissue>
    </source>
</reference>
<dbReference type="EMBL" id="MNCJ02000329">
    <property type="protein sequence ID" value="KAF5768241.1"/>
    <property type="molecule type" value="Genomic_DNA"/>
</dbReference>
<proteinExistence type="predicted"/>
<dbReference type="Proteomes" id="UP000215914">
    <property type="component" value="Unassembled WGS sequence"/>
</dbReference>
<dbReference type="Gramene" id="mRNA:HanXRQr2_Chr14g0634121">
    <property type="protein sequence ID" value="mRNA:HanXRQr2_Chr14g0634121"/>
    <property type="gene ID" value="HanXRQr2_Chr14g0634121"/>
</dbReference>
<evidence type="ECO:0000313" key="2">
    <source>
        <dbReference type="Proteomes" id="UP000215914"/>
    </source>
</evidence>
<gene>
    <name evidence="1" type="ORF">HanXRQr2_Chr14g0634121</name>
</gene>
<comment type="caution">
    <text evidence="1">The sequence shown here is derived from an EMBL/GenBank/DDBJ whole genome shotgun (WGS) entry which is preliminary data.</text>
</comment>
<sequence>MKSDSRILSFRKERFAIGFRGQEGNDKFETKSKLLSSINGLNFSFSVRAHF</sequence>
<keyword evidence="2" id="KW-1185">Reference proteome</keyword>
<evidence type="ECO:0000313" key="1">
    <source>
        <dbReference type="EMBL" id="KAF5768241.1"/>
    </source>
</evidence>
<dbReference type="AlphaFoldDB" id="A0A9K3E7A5"/>
<accession>A0A9K3E7A5</accession>
<organism evidence="1 2">
    <name type="scientific">Helianthus annuus</name>
    <name type="common">Common sunflower</name>
    <dbReference type="NCBI Taxonomy" id="4232"/>
    <lineage>
        <taxon>Eukaryota</taxon>
        <taxon>Viridiplantae</taxon>
        <taxon>Streptophyta</taxon>
        <taxon>Embryophyta</taxon>
        <taxon>Tracheophyta</taxon>
        <taxon>Spermatophyta</taxon>
        <taxon>Magnoliopsida</taxon>
        <taxon>eudicotyledons</taxon>
        <taxon>Gunneridae</taxon>
        <taxon>Pentapetalae</taxon>
        <taxon>asterids</taxon>
        <taxon>campanulids</taxon>
        <taxon>Asterales</taxon>
        <taxon>Asteraceae</taxon>
        <taxon>Asteroideae</taxon>
        <taxon>Heliantheae alliance</taxon>
        <taxon>Heliantheae</taxon>
        <taxon>Helianthus</taxon>
    </lineage>
</organism>
<reference evidence="1" key="1">
    <citation type="journal article" date="2017" name="Nature">
        <title>The sunflower genome provides insights into oil metabolism, flowering and Asterid evolution.</title>
        <authorList>
            <person name="Badouin H."/>
            <person name="Gouzy J."/>
            <person name="Grassa C.J."/>
            <person name="Murat F."/>
            <person name="Staton S.E."/>
            <person name="Cottret L."/>
            <person name="Lelandais-Briere C."/>
            <person name="Owens G.L."/>
            <person name="Carrere S."/>
            <person name="Mayjonade B."/>
            <person name="Legrand L."/>
            <person name="Gill N."/>
            <person name="Kane N.C."/>
            <person name="Bowers J.E."/>
            <person name="Hubner S."/>
            <person name="Bellec A."/>
            <person name="Berard A."/>
            <person name="Berges H."/>
            <person name="Blanchet N."/>
            <person name="Boniface M.C."/>
            <person name="Brunel D."/>
            <person name="Catrice O."/>
            <person name="Chaidir N."/>
            <person name="Claudel C."/>
            <person name="Donnadieu C."/>
            <person name="Faraut T."/>
            <person name="Fievet G."/>
            <person name="Helmstetter N."/>
            <person name="King M."/>
            <person name="Knapp S.J."/>
            <person name="Lai Z."/>
            <person name="Le Paslier M.C."/>
            <person name="Lippi Y."/>
            <person name="Lorenzon L."/>
            <person name="Mandel J.R."/>
            <person name="Marage G."/>
            <person name="Marchand G."/>
            <person name="Marquand E."/>
            <person name="Bret-Mestries E."/>
            <person name="Morien E."/>
            <person name="Nambeesan S."/>
            <person name="Nguyen T."/>
            <person name="Pegot-Espagnet P."/>
            <person name="Pouilly N."/>
            <person name="Raftis F."/>
            <person name="Sallet E."/>
            <person name="Schiex T."/>
            <person name="Thomas J."/>
            <person name="Vandecasteele C."/>
            <person name="Vares D."/>
            <person name="Vear F."/>
            <person name="Vautrin S."/>
            <person name="Crespi M."/>
            <person name="Mangin B."/>
            <person name="Burke J.M."/>
            <person name="Salse J."/>
            <person name="Munos S."/>
            <person name="Vincourt P."/>
            <person name="Rieseberg L.H."/>
            <person name="Langlade N.B."/>
        </authorList>
    </citation>
    <scope>NUCLEOTIDE SEQUENCE</scope>
    <source>
        <tissue evidence="1">Leaves</tissue>
    </source>
</reference>
<name>A0A9K3E7A5_HELAN</name>